<dbReference type="Gene3D" id="3.10.10.10">
    <property type="entry name" value="HIV Type 1 Reverse Transcriptase, subunit A, domain 1"/>
    <property type="match status" value="1"/>
</dbReference>
<feature type="transmembrane region" description="Helical" evidence="1">
    <location>
        <begin position="62"/>
        <end position="81"/>
    </location>
</feature>
<proteinExistence type="predicted"/>
<accession>A0A8E2DWW6</accession>
<keyword evidence="3" id="KW-1185">Reference proteome</keyword>
<evidence type="ECO:0000313" key="2">
    <source>
        <dbReference type="EMBL" id="OCK73118.1"/>
    </source>
</evidence>
<sequence>MADIEKALALKKHTDSRIKVPKYYYKFLIITLEEGKQPGFSPLYSICQNKLKVLYKYLKEHLLKGFISASTFSVALPVIFVKKLEGDL</sequence>
<dbReference type="Proteomes" id="UP000250266">
    <property type="component" value="Unassembled WGS sequence"/>
</dbReference>
<dbReference type="SUPFAM" id="SSF56672">
    <property type="entry name" value="DNA/RNA polymerases"/>
    <property type="match status" value="1"/>
</dbReference>
<protein>
    <submittedName>
        <fullName evidence="2">Uncharacterized protein</fullName>
    </submittedName>
</protein>
<gene>
    <name evidence="2" type="ORF">K432DRAFT_410977</name>
</gene>
<keyword evidence="1" id="KW-0472">Membrane</keyword>
<evidence type="ECO:0000256" key="1">
    <source>
        <dbReference type="SAM" id="Phobius"/>
    </source>
</evidence>
<organism evidence="2 3">
    <name type="scientific">Lepidopterella palustris CBS 459.81</name>
    <dbReference type="NCBI Taxonomy" id="1314670"/>
    <lineage>
        <taxon>Eukaryota</taxon>
        <taxon>Fungi</taxon>
        <taxon>Dikarya</taxon>
        <taxon>Ascomycota</taxon>
        <taxon>Pezizomycotina</taxon>
        <taxon>Dothideomycetes</taxon>
        <taxon>Pleosporomycetidae</taxon>
        <taxon>Mytilinidiales</taxon>
        <taxon>Argynnaceae</taxon>
        <taxon>Lepidopterella</taxon>
    </lineage>
</organism>
<dbReference type="OrthoDB" id="5599418at2759"/>
<name>A0A8E2DWW6_9PEZI</name>
<dbReference type="AlphaFoldDB" id="A0A8E2DWW6"/>
<evidence type="ECO:0000313" key="3">
    <source>
        <dbReference type="Proteomes" id="UP000250266"/>
    </source>
</evidence>
<reference evidence="2 3" key="1">
    <citation type="journal article" date="2016" name="Nat. Commun.">
        <title>Ectomycorrhizal ecology is imprinted in the genome of the dominant symbiotic fungus Cenococcum geophilum.</title>
        <authorList>
            <consortium name="DOE Joint Genome Institute"/>
            <person name="Peter M."/>
            <person name="Kohler A."/>
            <person name="Ohm R.A."/>
            <person name="Kuo A."/>
            <person name="Krutzmann J."/>
            <person name="Morin E."/>
            <person name="Arend M."/>
            <person name="Barry K.W."/>
            <person name="Binder M."/>
            <person name="Choi C."/>
            <person name="Clum A."/>
            <person name="Copeland A."/>
            <person name="Grisel N."/>
            <person name="Haridas S."/>
            <person name="Kipfer T."/>
            <person name="LaButti K."/>
            <person name="Lindquist E."/>
            <person name="Lipzen A."/>
            <person name="Maire R."/>
            <person name="Meier B."/>
            <person name="Mihaltcheva S."/>
            <person name="Molinier V."/>
            <person name="Murat C."/>
            <person name="Poggeler S."/>
            <person name="Quandt C.A."/>
            <person name="Sperisen C."/>
            <person name="Tritt A."/>
            <person name="Tisserant E."/>
            <person name="Crous P.W."/>
            <person name="Henrissat B."/>
            <person name="Nehls U."/>
            <person name="Egli S."/>
            <person name="Spatafora J.W."/>
            <person name="Grigoriev I.V."/>
            <person name="Martin F.M."/>
        </authorList>
    </citation>
    <scope>NUCLEOTIDE SEQUENCE [LARGE SCALE GENOMIC DNA]</scope>
    <source>
        <strain evidence="2 3">CBS 459.81</strain>
    </source>
</reference>
<keyword evidence="1" id="KW-0812">Transmembrane</keyword>
<dbReference type="EMBL" id="KV745955">
    <property type="protein sequence ID" value="OCK73118.1"/>
    <property type="molecule type" value="Genomic_DNA"/>
</dbReference>
<keyword evidence="1" id="KW-1133">Transmembrane helix</keyword>
<dbReference type="InterPro" id="IPR043502">
    <property type="entry name" value="DNA/RNA_pol_sf"/>
</dbReference>